<evidence type="ECO:0000313" key="2">
    <source>
        <dbReference type="Proteomes" id="UP001153678"/>
    </source>
</evidence>
<protein>
    <submittedName>
        <fullName evidence="1">16005_t:CDS:1</fullName>
    </submittedName>
</protein>
<name>A0A9W4SMR9_9GLOM</name>
<proteinExistence type="predicted"/>
<dbReference type="OrthoDB" id="2441989at2759"/>
<reference evidence="1" key="1">
    <citation type="submission" date="2022-08" db="EMBL/GenBank/DDBJ databases">
        <authorList>
            <person name="Kallberg Y."/>
            <person name="Tangrot J."/>
            <person name="Rosling A."/>
        </authorList>
    </citation>
    <scope>NUCLEOTIDE SEQUENCE</scope>
    <source>
        <strain evidence="1">Wild A</strain>
    </source>
</reference>
<sequence>MKIKKQHNKHSVTKRLNLLNRKQCLDFYLIINEKLKDLQNANKGEIKKSDGLEYEEVQTMFASPVLIYEFHRNY</sequence>
<gene>
    <name evidence="1" type="ORF">FWILDA_LOCUS7300</name>
</gene>
<organism evidence="1 2">
    <name type="scientific">Funneliformis geosporum</name>
    <dbReference type="NCBI Taxonomy" id="1117311"/>
    <lineage>
        <taxon>Eukaryota</taxon>
        <taxon>Fungi</taxon>
        <taxon>Fungi incertae sedis</taxon>
        <taxon>Mucoromycota</taxon>
        <taxon>Glomeromycotina</taxon>
        <taxon>Glomeromycetes</taxon>
        <taxon>Glomerales</taxon>
        <taxon>Glomeraceae</taxon>
        <taxon>Funneliformis</taxon>
    </lineage>
</organism>
<accession>A0A9W4SMR9</accession>
<dbReference type="AlphaFoldDB" id="A0A9W4SMR9"/>
<dbReference type="Proteomes" id="UP001153678">
    <property type="component" value="Unassembled WGS sequence"/>
</dbReference>
<keyword evidence="2" id="KW-1185">Reference proteome</keyword>
<evidence type="ECO:0000313" key="1">
    <source>
        <dbReference type="EMBL" id="CAI2175857.1"/>
    </source>
</evidence>
<comment type="caution">
    <text evidence="1">The sequence shown here is derived from an EMBL/GenBank/DDBJ whole genome shotgun (WGS) entry which is preliminary data.</text>
</comment>
<dbReference type="EMBL" id="CAMKVN010001420">
    <property type="protein sequence ID" value="CAI2175857.1"/>
    <property type="molecule type" value="Genomic_DNA"/>
</dbReference>